<keyword evidence="5" id="KW-0688">Ribosomal frameshifting</keyword>
<evidence type="ECO:0000256" key="1">
    <source>
        <dbReference type="ARBA" id="ARBA00002307"/>
    </source>
</evidence>
<dbReference type="SUPFAM" id="SSF55729">
    <property type="entry name" value="Acyl-CoA N-acyltransferases (Nat)"/>
    <property type="match status" value="1"/>
</dbReference>
<dbReference type="PANTHER" id="PTHR10279:SF10">
    <property type="entry name" value="ORNITHINE DECARBOXYLASE ANTIZYME"/>
    <property type="match status" value="1"/>
</dbReference>
<dbReference type="PANTHER" id="PTHR10279">
    <property type="entry name" value="ORNITHINE DECARBOXYLASE ANTIZYME"/>
    <property type="match status" value="1"/>
</dbReference>
<dbReference type="Gene3D" id="3.40.630.60">
    <property type="match status" value="1"/>
</dbReference>
<proteinExistence type="inferred from homology"/>
<sequence length="145" mass="16586">MLDSSSNSATLDFSYYNDLCRKLFPTGVFNKTWDDAANGFLITSSVCFKYRSDSSVWLGFVVDDVLFVNIPKTSTITEEFNERVLSIIEFAENVLNCVSIVVSLYKTQDIVFKSYTRAFMYSGFELISPINYHFSSDYILLGYEI</sequence>
<dbReference type="InterPro" id="IPR038581">
    <property type="entry name" value="ODC_AZ_sf"/>
</dbReference>
<reference evidence="6 7" key="1">
    <citation type="journal article" date="2018" name="MBio">
        <title>Comparative Genomics Reveals the Core Gene Toolbox for the Fungus-Insect Symbiosis.</title>
        <authorList>
            <person name="Wang Y."/>
            <person name="Stata M."/>
            <person name="Wang W."/>
            <person name="Stajich J.E."/>
            <person name="White M.M."/>
            <person name="Moncalvo J.M."/>
        </authorList>
    </citation>
    <scope>NUCLEOTIDE SEQUENCE [LARGE SCALE GENOMIC DNA]</scope>
    <source>
        <strain evidence="6 7">SWE-8-4</strain>
    </source>
</reference>
<dbReference type="STRING" id="133385.A0A2T9YYY7"/>
<evidence type="ECO:0000256" key="4">
    <source>
        <dbReference type="ARBA" id="ARBA00017712"/>
    </source>
</evidence>
<dbReference type="Pfam" id="PF02100">
    <property type="entry name" value="ODC_AZ"/>
    <property type="match status" value="1"/>
</dbReference>
<evidence type="ECO:0000313" key="6">
    <source>
        <dbReference type="EMBL" id="PVU97550.1"/>
    </source>
</evidence>
<comment type="caution">
    <text evidence="6">The sequence shown here is derived from an EMBL/GenBank/DDBJ whole genome shotgun (WGS) entry which is preliminary data.</text>
</comment>
<keyword evidence="7" id="KW-1185">Reference proteome</keyword>
<name>A0A2T9YYY7_9FUNG</name>
<accession>A0A2T9YYY7</accession>
<dbReference type="Proteomes" id="UP000245383">
    <property type="component" value="Unassembled WGS sequence"/>
</dbReference>
<dbReference type="AlphaFoldDB" id="A0A2T9YYY7"/>
<organism evidence="6 7">
    <name type="scientific">Smittium simulii</name>
    <dbReference type="NCBI Taxonomy" id="133385"/>
    <lineage>
        <taxon>Eukaryota</taxon>
        <taxon>Fungi</taxon>
        <taxon>Fungi incertae sedis</taxon>
        <taxon>Zoopagomycota</taxon>
        <taxon>Kickxellomycotina</taxon>
        <taxon>Harpellomycetes</taxon>
        <taxon>Harpellales</taxon>
        <taxon>Legeriomycetaceae</taxon>
        <taxon>Smittium</taxon>
    </lineage>
</organism>
<dbReference type="OrthoDB" id="5959761at2759"/>
<comment type="subunit">
    <text evidence="3">Interacts with ODC and thereby sterically blocks ODC homodimerization.</text>
</comment>
<evidence type="ECO:0000313" key="7">
    <source>
        <dbReference type="Proteomes" id="UP000245383"/>
    </source>
</evidence>
<dbReference type="InterPro" id="IPR002993">
    <property type="entry name" value="ODC_AZ"/>
</dbReference>
<dbReference type="EMBL" id="MBFR01000010">
    <property type="protein sequence ID" value="PVU97550.1"/>
    <property type="molecule type" value="Genomic_DNA"/>
</dbReference>
<dbReference type="GO" id="GO:0008073">
    <property type="term" value="F:ornithine decarboxylase inhibitor activity"/>
    <property type="evidence" value="ECO:0007669"/>
    <property type="project" value="InterPro"/>
</dbReference>
<dbReference type="GO" id="GO:0005737">
    <property type="term" value="C:cytoplasm"/>
    <property type="evidence" value="ECO:0007669"/>
    <property type="project" value="TreeGrafter"/>
</dbReference>
<evidence type="ECO:0000256" key="2">
    <source>
        <dbReference type="ARBA" id="ARBA00008796"/>
    </source>
</evidence>
<protein>
    <recommendedName>
        <fullName evidence="4">Ornithine decarboxylase antizyme</fullName>
    </recommendedName>
</protein>
<dbReference type="GO" id="GO:0075523">
    <property type="term" value="P:viral translational frameshifting"/>
    <property type="evidence" value="ECO:0007669"/>
    <property type="project" value="UniProtKB-KW"/>
</dbReference>
<evidence type="ECO:0000256" key="3">
    <source>
        <dbReference type="ARBA" id="ARBA00011486"/>
    </source>
</evidence>
<dbReference type="InterPro" id="IPR016181">
    <property type="entry name" value="Acyl_CoA_acyltransferase"/>
</dbReference>
<gene>
    <name evidence="6" type="ORF">BB561_000486</name>
</gene>
<comment type="similarity">
    <text evidence="2">Belongs to the ODC antizyme family.</text>
</comment>
<dbReference type="GO" id="GO:0005634">
    <property type="term" value="C:nucleus"/>
    <property type="evidence" value="ECO:0007669"/>
    <property type="project" value="TreeGrafter"/>
</dbReference>
<dbReference type="GO" id="GO:0045732">
    <property type="term" value="P:positive regulation of protein catabolic process"/>
    <property type="evidence" value="ECO:0007669"/>
    <property type="project" value="TreeGrafter"/>
</dbReference>
<evidence type="ECO:0000256" key="5">
    <source>
        <dbReference type="ARBA" id="ARBA00022758"/>
    </source>
</evidence>
<comment type="function">
    <text evidence="1">Ornithine decarboxylase (ODC) antizyme protein that negatively regulates ODC activity and intracellular polyamine biosynthesis in response to increased intracellular polyamine levels. Binds to ODC monomers, inhibiting the assembly of the functional ODC homodimer, and targets the monomers for ubiquitin-independent proteolytic destruction by the 26S proteasome.</text>
</comment>